<dbReference type="AlphaFoldDB" id="A0AAD1VLX1"/>
<feature type="non-terminal residue" evidence="2">
    <location>
        <position position="1"/>
    </location>
</feature>
<keyword evidence="3" id="KW-1185">Reference proteome</keyword>
<accession>A0AAD1VLX1</accession>
<organism evidence="2 3">
    <name type="scientific">Pelobates cultripes</name>
    <name type="common">Western spadefoot toad</name>
    <dbReference type="NCBI Taxonomy" id="61616"/>
    <lineage>
        <taxon>Eukaryota</taxon>
        <taxon>Metazoa</taxon>
        <taxon>Chordata</taxon>
        <taxon>Craniata</taxon>
        <taxon>Vertebrata</taxon>
        <taxon>Euteleostomi</taxon>
        <taxon>Amphibia</taxon>
        <taxon>Batrachia</taxon>
        <taxon>Anura</taxon>
        <taxon>Pelobatoidea</taxon>
        <taxon>Pelobatidae</taxon>
        <taxon>Pelobates</taxon>
    </lineage>
</organism>
<proteinExistence type="predicted"/>
<feature type="region of interest" description="Disordered" evidence="1">
    <location>
        <begin position="101"/>
        <end position="190"/>
    </location>
</feature>
<feature type="non-terminal residue" evidence="2">
    <location>
        <position position="190"/>
    </location>
</feature>
<gene>
    <name evidence="2" type="ORF">PECUL_23A024726</name>
</gene>
<name>A0AAD1VLX1_PELCU</name>
<evidence type="ECO:0000256" key="1">
    <source>
        <dbReference type="SAM" id="MobiDB-lite"/>
    </source>
</evidence>
<protein>
    <submittedName>
        <fullName evidence="2">Uncharacterized protein</fullName>
    </submittedName>
</protein>
<dbReference type="EMBL" id="OW240912">
    <property type="protein sequence ID" value="CAH2222568.1"/>
    <property type="molecule type" value="Genomic_DNA"/>
</dbReference>
<evidence type="ECO:0000313" key="3">
    <source>
        <dbReference type="Proteomes" id="UP001295444"/>
    </source>
</evidence>
<sequence>NCFIFEPLEWEWIESFKARFSTHLPITQSVPAAAPAHSSSPGRRAHVELRSHSGPHVQVALRRWKTPQICDLSTRKKIKGNQAPATRASWAGSGICVGKKGLASQAKKSTGKRRGRSLSRCNLPKRPETQLTRVSLPAHGPEPQAAGNPRRPQLPSSFPRDPARSTHSTHAQETQSVLVYLRGGRNKPPG</sequence>
<feature type="compositionally biased region" description="Polar residues" evidence="1">
    <location>
        <begin position="165"/>
        <end position="177"/>
    </location>
</feature>
<dbReference type="Proteomes" id="UP001295444">
    <property type="component" value="Chromosome 01"/>
</dbReference>
<evidence type="ECO:0000313" key="2">
    <source>
        <dbReference type="EMBL" id="CAH2222568.1"/>
    </source>
</evidence>
<reference evidence="2" key="1">
    <citation type="submission" date="2022-03" db="EMBL/GenBank/DDBJ databases">
        <authorList>
            <person name="Alioto T."/>
            <person name="Alioto T."/>
            <person name="Gomez Garrido J."/>
        </authorList>
    </citation>
    <scope>NUCLEOTIDE SEQUENCE</scope>
</reference>